<dbReference type="InterPro" id="IPR049453">
    <property type="entry name" value="Memb_transporter_dom"/>
</dbReference>
<feature type="transmembrane region" description="Helical" evidence="5">
    <location>
        <begin position="432"/>
        <end position="453"/>
    </location>
</feature>
<feature type="transmembrane region" description="Helical" evidence="5">
    <location>
        <begin position="509"/>
        <end position="528"/>
    </location>
</feature>
<dbReference type="Proteomes" id="UP000438448">
    <property type="component" value="Unassembled WGS sequence"/>
</dbReference>
<evidence type="ECO:0000259" key="6">
    <source>
        <dbReference type="Pfam" id="PF13515"/>
    </source>
</evidence>
<evidence type="ECO:0000313" key="8">
    <source>
        <dbReference type="Proteomes" id="UP000438448"/>
    </source>
</evidence>
<sequence>MSMIEPRARVAALWSTPAAFRALRAALVVPGLFALTAEGIGNLEMATFAAFGGFATLVMASFGGSRRDKLLAHLGLAVVGSVLLTIGTAVHAAVWPAVVVTLLVGFAVLFAGVIGPNVAAGGTAALLAFVLPAASPGSMEAIPSRLAGWWLASVVGTAAVLLIAPRPGADRVRAATATLARTLGERLDAALRGADDAAAKSATIEAKHRLMELFTAQPYRPTGLTTSDQALAGAAGIMEWLTGLLNDCLTEHPDLSAVIEVEKELFTAIGSVLHDVAELLDGDTTDPDLDRLDQALEQSVTVLRHMDTGGAGYAAAVDLSFHARTLGFGARTAARDALVVVGRTDESNESDSATTVSVHPLRRFGVLSSLGGLTLGHTSLRSVWFLNSVRGAVGLAAATAVADLSGVQHAFWVVLGTLSVLRTSAAATGATALRALAGTVVGFALGAALLSVIGTGQVALWIALPLVTLIAAYAPGIAPFAIGQAAFTLTVSVLYNLLVPVGWQVGVLRVQDVAIGCLVSLVVGTLFWPRGAGKVVRDDLADAYHQGGDYLAGAVEWALGLRQAPPDPARTRTADLRLDEAVRGYLAERGTKRMPREDLWRLVNGTTRLRLTARSLAGLPPRRTGLPAATGSPVILSP</sequence>
<keyword evidence="4 5" id="KW-0472">Membrane</keyword>
<dbReference type="Pfam" id="PF13515">
    <property type="entry name" value="FUSC_2"/>
    <property type="match status" value="1"/>
</dbReference>
<protein>
    <recommendedName>
        <fullName evidence="6">Integral membrane bound transporter domain-containing protein</fullName>
    </recommendedName>
</protein>
<feature type="transmembrane region" description="Helical" evidence="5">
    <location>
        <begin position="485"/>
        <end position="503"/>
    </location>
</feature>
<name>A0A7K0DBT0_9NOCA</name>
<feature type="transmembrane region" description="Helical" evidence="5">
    <location>
        <begin position="45"/>
        <end position="63"/>
    </location>
</feature>
<dbReference type="EMBL" id="WEGK01000018">
    <property type="protein sequence ID" value="MQY23246.1"/>
    <property type="molecule type" value="Genomic_DNA"/>
</dbReference>
<evidence type="ECO:0000256" key="2">
    <source>
        <dbReference type="ARBA" id="ARBA00022692"/>
    </source>
</evidence>
<feature type="transmembrane region" description="Helical" evidence="5">
    <location>
        <begin position="70"/>
        <end position="87"/>
    </location>
</feature>
<dbReference type="AlphaFoldDB" id="A0A7K0DBT0"/>
<dbReference type="OrthoDB" id="4638444at2"/>
<comment type="caution">
    <text evidence="7">The sequence shown here is derived from an EMBL/GenBank/DDBJ whole genome shotgun (WGS) entry which is preliminary data.</text>
</comment>
<feature type="domain" description="Integral membrane bound transporter" evidence="6">
    <location>
        <begin position="398"/>
        <end position="523"/>
    </location>
</feature>
<evidence type="ECO:0000256" key="5">
    <source>
        <dbReference type="SAM" id="Phobius"/>
    </source>
</evidence>
<evidence type="ECO:0000256" key="4">
    <source>
        <dbReference type="ARBA" id="ARBA00023136"/>
    </source>
</evidence>
<evidence type="ECO:0000313" key="7">
    <source>
        <dbReference type="EMBL" id="MQY23246.1"/>
    </source>
</evidence>
<feature type="transmembrane region" description="Helical" evidence="5">
    <location>
        <begin position="147"/>
        <end position="164"/>
    </location>
</feature>
<organism evidence="7 8">
    <name type="scientific">Nocardia macrotermitis</name>
    <dbReference type="NCBI Taxonomy" id="2585198"/>
    <lineage>
        <taxon>Bacteria</taxon>
        <taxon>Bacillati</taxon>
        <taxon>Actinomycetota</taxon>
        <taxon>Actinomycetes</taxon>
        <taxon>Mycobacteriales</taxon>
        <taxon>Nocardiaceae</taxon>
        <taxon>Nocardia</taxon>
    </lineage>
</organism>
<evidence type="ECO:0000256" key="3">
    <source>
        <dbReference type="ARBA" id="ARBA00022989"/>
    </source>
</evidence>
<gene>
    <name evidence="7" type="ORF">NRB20_63730</name>
</gene>
<accession>A0A7K0DBT0</accession>
<comment type="subcellular location">
    <subcellularLocation>
        <location evidence="1">Membrane</location>
        <topology evidence="1">Multi-pass membrane protein</topology>
    </subcellularLocation>
</comment>
<keyword evidence="2 5" id="KW-0812">Transmembrane</keyword>
<keyword evidence="8" id="KW-1185">Reference proteome</keyword>
<reference evidence="7 8" key="1">
    <citation type="submission" date="2019-10" db="EMBL/GenBank/DDBJ databases">
        <title>Nocardia macrotermitis sp. nov. and Nocardia aurantia sp. nov., isolated from the gut of fungus growing-termite Macrotermes natalensis.</title>
        <authorList>
            <person name="Benndorf R."/>
            <person name="Schwitalla J."/>
            <person name="Martin K."/>
            <person name="De Beer W."/>
            <person name="Kaster A.-K."/>
            <person name="Vollmers J."/>
            <person name="Poulsen M."/>
            <person name="Beemelmanns C."/>
        </authorList>
    </citation>
    <scope>NUCLEOTIDE SEQUENCE [LARGE SCALE GENOMIC DNA]</scope>
    <source>
        <strain evidence="7 8">RB20</strain>
    </source>
</reference>
<dbReference type="GO" id="GO:0016020">
    <property type="term" value="C:membrane"/>
    <property type="evidence" value="ECO:0007669"/>
    <property type="project" value="UniProtKB-SubCell"/>
</dbReference>
<keyword evidence="3 5" id="KW-1133">Transmembrane helix</keyword>
<feature type="transmembrane region" description="Helical" evidence="5">
    <location>
        <begin position="118"/>
        <end position="135"/>
    </location>
</feature>
<feature type="transmembrane region" description="Helical" evidence="5">
    <location>
        <begin position="93"/>
        <end position="111"/>
    </location>
</feature>
<evidence type="ECO:0000256" key="1">
    <source>
        <dbReference type="ARBA" id="ARBA00004141"/>
    </source>
</evidence>
<proteinExistence type="predicted"/>